<evidence type="ECO:0000256" key="2">
    <source>
        <dbReference type="SAM" id="Phobius"/>
    </source>
</evidence>
<evidence type="ECO:0000313" key="4">
    <source>
        <dbReference type="Proteomes" id="UP001519331"/>
    </source>
</evidence>
<keyword evidence="2" id="KW-0812">Transmembrane</keyword>
<gene>
    <name evidence="3" type="ORF">JOF45_002388</name>
</gene>
<keyword evidence="4" id="KW-1185">Reference proteome</keyword>
<name>A0ABS4T4J1_9MICC</name>
<keyword evidence="2" id="KW-1133">Transmembrane helix</keyword>
<dbReference type="RefSeq" id="WP_210050549.1">
    <property type="nucleotide sequence ID" value="NZ_JAGINX010000001.1"/>
</dbReference>
<protein>
    <submittedName>
        <fullName evidence="3">Uncharacterized protein</fullName>
    </submittedName>
</protein>
<evidence type="ECO:0000256" key="1">
    <source>
        <dbReference type="SAM" id="MobiDB-lite"/>
    </source>
</evidence>
<evidence type="ECO:0000313" key="3">
    <source>
        <dbReference type="EMBL" id="MBP2319369.1"/>
    </source>
</evidence>
<sequence length="49" mass="5215">MTSREPEGTHHSPEGSHSAPSSNRAVGICLVLGIALLVLVLLLPYFGRM</sequence>
<comment type="caution">
    <text evidence="3">The sequence shown here is derived from an EMBL/GenBank/DDBJ whole genome shotgun (WGS) entry which is preliminary data.</text>
</comment>
<dbReference type="Proteomes" id="UP001519331">
    <property type="component" value="Unassembled WGS sequence"/>
</dbReference>
<feature type="transmembrane region" description="Helical" evidence="2">
    <location>
        <begin position="25"/>
        <end position="46"/>
    </location>
</feature>
<dbReference type="EMBL" id="JAGINX010000001">
    <property type="protein sequence ID" value="MBP2319369.1"/>
    <property type="molecule type" value="Genomic_DNA"/>
</dbReference>
<feature type="compositionally biased region" description="Basic and acidic residues" evidence="1">
    <location>
        <begin position="1"/>
        <end position="14"/>
    </location>
</feature>
<reference evidence="3 4" key="1">
    <citation type="submission" date="2021-03" db="EMBL/GenBank/DDBJ databases">
        <title>Sequencing the genomes of 1000 actinobacteria strains.</title>
        <authorList>
            <person name="Klenk H.-P."/>
        </authorList>
    </citation>
    <scope>NUCLEOTIDE SEQUENCE [LARGE SCALE GENOMIC DNA]</scope>
    <source>
        <strain evidence="3 4">DSM 12544</strain>
    </source>
</reference>
<accession>A0ABS4T4J1</accession>
<organism evidence="3 4">
    <name type="scientific">Nesterenkonia lacusekhoensis</name>
    <dbReference type="NCBI Taxonomy" id="150832"/>
    <lineage>
        <taxon>Bacteria</taxon>
        <taxon>Bacillati</taxon>
        <taxon>Actinomycetota</taxon>
        <taxon>Actinomycetes</taxon>
        <taxon>Micrococcales</taxon>
        <taxon>Micrococcaceae</taxon>
        <taxon>Nesterenkonia</taxon>
    </lineage>
</organism>
<keyword evidence="2" id="KW-0472">Membrane</keyword>
<proteinExistence type="predicted"/>
<feature type="region of interest" description="Disordered" evidence="1">
    <location>
        <begin position="1"/>
        <end position="22"/>
    </location>
</feature>